<evidence type="ECO:0000313" key="3">
    <source>
        <dbReference type="EMBL" id="CAE2276256.1"/>
    </source>
</evidence>
<gene>
    <name evidence="2" type="ORF">OAUR00152_LOCUS35022</name>
    <name evidence="3" type="ORF">OAUR00152_LOCUS35023</name>
</gene>
<name>A0A6U6J4V9_9STRA</name>
<proteinExistence type="predicted"/>
<sequence>MSTLSAMNLPTISVTVSVNKCNCAVCRSPSKRRSDEVDLQPFHETKRVRLPKSPLSIALHGLKTMAFAFFHFRQCSVRRADNSAQNVTSGNGESSKSPAAEEDESLVAEGAAAESVGVDHFAEARKSSPYYNRLTDDAECASHTTNDTPKYFRIACLVAALEKTLPTEDLSHRETVGHKLLLLGWSFSKERPEKEKVEEARQVPLLLPIPKVLLSRQ</sequence>
<dbReference type="EMBL" id="HBKQ01050772">
    <property type="protein sequence ID" value="CAE2276256.1"/>
    <property type="molecule type" value="Transcribed_RNA"/>
</dbReference>
<dbReference type="EMBL" id="HBKQ01050771">
    <property type="protein sequence ID" value="CAE2276254.1"/>
    <property type="molecule type" value="Transcribed_RNA"/>
</dbReference>
<feature type="compositionally biased region" description="Polar residues" evidence="1">
    <location>
        <begin position="83"/>
        <end position="97"/>
    </location>
</feature>
<dbReference type="AlphaFoldDB" id="A0A6U6J4V9"/>
<evidence type="ECO:0000313" key="2">
    <source>
        <dbReference type="EMBL" id="CAE2276254.1"/>
    </source>
</evidence>
<organism evidence="3">
    <name type="scientific">Odontella aurita</name>
    <dbReference type="NCBI Taxonomy" id="265563"/>
    <lineage>
        <taxon>Eukaryota</taxon>
        <taxon>Sar</taxon>
        <taxon>Stramenopiles</taxon>
        <taxon>Ochrophyta</taxon>
        <taxon>Bacillariophyta</taxon>
        <taxon>Mediophyceae</taxon>
        <taxon>Biddulphiophycidae</taxon>
        <taxon>Eupodiscales</taxon>
        <taxon>Odontellaceae</taxon>
        <taxon>Odontella</taxon>
    </lineage>
</organism>
<reference evidence="3" key="1">
    <citation type="submission" date="2021-01" db="EMBL/GenBank/DDBJ databases">
        <authorList>
            <person name="Corre E."/>
            <person name="Pelletier E."/>
            <person name="Niang G."/>
            <person name="Scheremetjew M."/>
            <person name="Finn R."/>
            <person name="Kale V."/>
            <person name="Holt S."/>
            <person name="Cochrane G."/>
            <person name="Meng A."/>
            <person name="Brown T."/>
            <person name="Cohen L."/>
        </authorList>
    </citation>
    <scope>NUCLEOTIDE SEQUENCE</scope>
    <source>
        <strain evidence="3">Isolate 1302-5</strain>
    </source>
</reference>
<feature type="region of interest" description="Disordered" evidence="1">
    <location>
        <begin position="83"/>
        <end position="109"/>
    </location>
</feature>
<evidence type="ECO:0000256" key="1">
    <source>
        <dbReference type="SAM" id="MobiDB-lite"/>
    </source>
</evidence>
<accession>A0A6U6J4V9</accession>
<protein>
    <submittedName>
        <fullName evidence="3">Uncharacterized protein</fullName>
    </submittedName>
</protein>